<comment type="caution">
    <text evidence="7">The sequence shown here is derived from an EMBL/GenBank/DDBJ whole genome shotgun (WGS) entry which is preliminary data.</text>
</comment>
<accession>A0A8J2RKJ1</accession>
<comment type="similarity">
    <text evidence="2">Belongs to the zinc-containing alcohol dehydrogenase family. Quinone oxidoreductase subfamily.</text>
</comment>
<dbReference type="Pfam" id="PF08240">
    <property type="entry name" value="ADH_N"/>
    <property type="match status" value="1"/>
</dbReference>
<dbReference type="SMART" id="SM00829">
    <property type="entry name" value="PKS_ER"/>
    <property type="match status" value="1"/>
</dbReference>
<dbReference type="InterPro" id="IPR013154">
    <property type="entry name" value="ADH-like_N"/>
</dbReference>
<dbReference type="Gene3D" id="3.40.50.720">
    <property type="entry name" value="NAD(P)-binding Rossmann-like Domain"/>
    <property type="match status" value="1"/>
</dbReference>
<evidence type="ECO:0000313" key="8">
    <source>
        <dbReference type="Proteomes" id="UP000789390"/>
    </source>
</evidence>
<comment type="subcellular location">
    <subcellularLocation>
        <location evidence="1">Mitochondrion</location>
    </subcellularLocation>
</comment>
<dbReference type="InterPro" id="IPR002364">
    <property type="entry name" value="Quin_OxRdtase/zeta-crystal_CS"/>
</dbReference>
<dbReference type="InterPro" id="IPR036291">
    <property type="entry name" value="NAD(P)-bd_dom_sf"/>
</dbReference>
<evidence type="ECO:0000256" key="2">
    <source>
        <dbReference type="ARBA" id="ARBA00010371"/>
    </source>
</evidence>
<organism evidence="7 8">
    <name type="scientific">Daphnia galeata</name>
    <dbReference type="NCBI Taxonomy" id="27404"/>
    <lineage>
        <taxon>Eukaryota</taxon>
        <taxon>Metazoa</taxon>
        <taxon>Ecdysozoa</taxon>
        <taxon>Arthropoda</taxon>
        <taxon>Crustacea</taxon>
        <taxon>Branchiopoda</taxon>
        <taxon>Diplostraca</taxon>
        <taxon>Cladocera</taxon>
        <taxon>Anomopoda</taxon>
        <taxon>Daphniidae</taxon>
        <taxon>Daphnia</taxon>
    </lineage>
</organism>
<dbReference type="PROSITE" id="PS01162">
    <property type="entry name" value="QOR_ZETA_CRYSTAL"/>
    <property type="match status" value="1"/>
</dbReference>
<evidence type="ECO:0000256" key="4">
    <source>
        <dbReference type="ARBA" id="ARBA00023002"/>
    </source>
</evidence>
<sequence length="396" mass="43018">MTTRGDLSSTEGLMSAWQLRDYGGVESLELVKDLPIPKIISSKDVLIEVKAASVNVLDAWMPDGYGKVVFETFFRTHLPVTLGRDFAGIVREVGKGVTELKPGDECMGVVPPQSGTGSHAQFVVVSDSFVVMKPSNLTMVEAASIPYAGLTAWSGLRNIGGLGEVLNGKDVLIMGAAGGIGSIATQLCKIWGSKVVSTCSTDAIPVIQNLGSDVIVDYKSADANSKLRALGGFDVILDCTGKWDGYDYDLLKSCVNAKYLTLVPPILNNFNNYGVIGGILKTIYDLIAANILIIFKLKTLRWVLFSPNSSALRKLRDYAQNEKLKPLIDSVFTFDQLKEAYYKMKAGHARGKIVIEMISDPKILLQEKEKIGDKMLGRKSIFVLALCSEKADHGQK</sequence>
<dbReference type="CDD" id="cd08248">
    <property type="entry name" value="RTN4I1"/>
    <property type="match status" value="1"/>
</dbReference>
<dbReference type="Proteomes" id="UP000789390">
    <property type="component" value="Unassembled WGS sequence"/>
</dbReference>
<dbReference type="InterPro" id="IPR020843">
    <property type="entry name" value="ER"/>
</dbReference>
<dbReference type="InterPro" id="IPR011032">
    <property type="entry name" value="GroES-like_sf"/>
</dbReference>
<dbReference type="GO" id="GO:0005739">
    <property type="term" value="C:mitochondrion"/>
    <property type="evidence" value="ECO:0007669"/>
    <property type="project" value="UniProtKB-SubCell"/>
</dbReference>
<keyword evidence="3" id="KW-0809">Transit peptide</keyword>
<dbReference type="FunFam" id="3.40.50.720:FF:000147">
    <property type="entry name" value="Reticulon-4-interacting protein 1 homolog, mitochondrial"/>
    <property type="match status" value="1"/>
</dbReference>
<name>A0A8J2RKJ1_9CRUS</name>
<evidence type="ECO:0000259" key="6">
    <source>
        <dbReference type="SMART" id="SM00829"/>
    </source>
</evidence>
<dbReference type="InterPro" id="IPR037397">
    <property type="entry name" value="RTN4IP1"/>
</dbReference>
<dbReference type="PANTHER" id="PTHR11695:SF294">
    <property type="entry name" value="RETICULON-4-INTERACTING PROTEIN 1, MITOCHONDRIAL"/>
    <property type="match status" value="1"/>
</dbReference>
<evidence type="ECO:0000256" key="3">
    <source>
        <dbReference type="ARBA" id="ARBA00022946"/>
    </source>
</evidence>
<keyword evidence="8" id="KW-1185">Reference proteome</keyword>
<feature type="domain" description="Enoyl reductase (ER)" evidence="6">
    <location>
        <begin position="23"/>
        <end position="355"/>
    </location>
</feature>
<dbReference type="SUPFAM" id="SSF50129">
    <property type="entry name" value="GroES-like"/>
    <property type="match status" value="1"/>
</dbReference>
<dbReference type="PANTHER" id="PTHR11695">
    <property type="entry name" value="ALCOHOL DEHYDROGENASE RELATED"/>
    <property type="match status" value="1"/>
</dbReference>
<dbReference type="EMBL" id="CAKKLH010000124">
    <property type="protein sequence ID" value="CAH0104126.1"/>
    <property type="molecule type" value="Genomic_DNA"/>
</dbReference>
<evidence type="ECO:0000313" key="7">
    <source>
        <dbReference type="EMBL" id="CAH0104126.1"/>
    </source>
</evidence>
<keyword evidence="5" id="KW-0496">Mitochondrion</keyword>
<dbReference type="GO" id="GO:0016491">
    <property type="term" value="F:oxidoreductase activity"/>
    <property type="evidence" value="ECO:0007669"/>
    <property type="project" value="UniProtKB-KW"/>
</dbReference>
<reference evidence="7" key="1">
    <citation type="submission" date="2021-11" db="EMBL/GenBank/DDBJ databases">
        <authorList>
            <person name="Schell T."/>
        </authorList>
    </citation>
    <scope>NUCLEOTIDE SEQUENCE</scope>
    <source>
        <strain evidence="7">M5</strain>
    </source>
</reference>
<keyword evidence="4" id="KW-0560">Oxidoreductase</keyword>
<dbReference type="InterPro" id="IPR050700">
    <property type="entry name" value="YIM1/Zinc_Alcohol_DH_Fams"/>
</dbReference>
<dbReference type="AlphaFoldDB" id="A0A8J2RKJ1"/>
<proteinExistence type="inferred from homology"/>
<protein>
    <recommendedName>
        <fullName evidence="6">Enoyl reductase (ER) domain-containing protein</fullName>
    </recommendedName>
</protein>
<dbReference type="Pfam" id="PF13602">
    <property type="entry name" value="ADH_zinc_N_2"/>
    <property type="match status" value="1"/>
</dbReference>
<dbReference type="SUPFAM" id="SSF51735">
    <property type="entry name" value="NAD(P)-binding Rossmann-fold domains"/>
    <property type="match status" value="1"/>
</dbReference>
<dbReference type="GO" id="GO:0008270">
    <property type="term" value="F:zinc ion binding"/>
    <property type="evidence" value="ECO:0007669"/>
    <property type="project" value="InterPro"/>
</dbReference>
<dbReference type="Gene3D" id="3.90.180.10">
    <property type="entry name" value="Medium-chain alcohol dehydrogenases, catalytic domain"/>
    <property type="match status" value="1"/>
</dbReference>
<evidence type="ECO:0000256" key="5">
    <source>
        <dbReference type="ARBA" id="ARBA00023128"/>
    </source>
</evidence>
<gene>
    <name evidence="7" type="ORF">DGAL_LOCUS6840</name>
</gene>
<evidence type="ECO:0000256" key="1">
    <source>
        <dbReference type="ARBA" id="ARBA00004173"/>
    </source>
</evidence>